<reference evidence="1 2" key="1">
    <citation type="submission" date="2017-08" db="EMBL/GenBank/DDBJ databases">
        <authorList>
            <person name="de Groot N.N."/>
        </authorList>
    </citation>
    <scope>NUCLEOTIDE SEQUENCE [LARGE SCALE GENOMIC DNA]</scope>
    <source>
        <strain evidence="1 2">Nm15</strain>
    </source>
</reference>
<gene>
    <name evidence="1" type="ORF">SAMN06296273_1176</name>
</gene>
<proteinExistence type="predicted"/>
<sequence length="141" mass="15684">MDKDNLYTFDKGTVSSRLIKWGQWKMRSGVALGYPSAAAFVGLNPSSPSEWCGQAIDSECVQTNQAVEALPYVLLIVVRVEYISGYKDSAVKAHACGISKRSYYNYLDHAREIVANNLNLNLHMVHKNDINLLSCLEVRSA</sequence>
<organism evidence="1 2">
    <name type="scientific">Nitrosomonas ureae</name>
    <dbReference type="NCBI Taxonomy" id="44577"/>
    <lineage>
        <taxon>Bacteria</taxon>
        <taxon>Pseudomonadati</taxon>
        <taxon>Pseudomonadota</taxon>
        <taxon>Betaproteobacteria</taxon>
        <taxon>Nitrosomonadales</taxon>
        <taxon>Nitrosomonadaceae</taxon>
        <taxon>Nitrosomonas</taxon>
    </lineage>
</organism>
<protein>
    <recommendedName>
        <fullName evidence="3">Phage antitermination protein Q</fullName>
    </recommendedName>
</protein>
<accession>A0A285BWS8</accession>
<dbReference type="AlphaFoldDB" id="A0A285BWS8"/>
<name>A0A285BWS8_9PROT</name>
<dbReference type="EMBL" id="LT907782">
    <property type="protein sequence ID" value="SNX59741.1"/>
    <property type="molecule type" value="Genomic_DNA"/>
</dbReference>
<evidence type="ECO:0000313" key="2">
    <source>
        <dbReference type="Proteomes" id="UP000242498"/>
    </source>
</evidence>
<evidence type="ECO:0000313" key="1">
    <source>
        <dbReference type="EMBL" id="SNX59741.1"/>
    </source>
</evidence>
<dbReference type="Proteomes" id="UP000242498">
    <property type="component" value="Chromosome I"/>
</dbReference>
<evidence type="ECO:0008006" key="3">
    <source>
        <dbReference type="Google" id="ProtNLM"/>
    </source>
</evidence>